<gene>
    <name evidence="1" type="ORF">JTE90_006369</name>
</gene>
<evidence type="ECO:0000313" key="2">
    <source>
        <dbReference type="Proteomes" id="UP000827092"/>
    </source>
</evidence>
<sequence>MIPSRWVIIEEARKTTNLSKGGRGEMKVMTGLLLGRLDGLRRSEVRRLLLEFRIFLESRLIISGSLEYSTVRGKMMWLINLISLN</sequence>
<accession>A0AAV6VV13</accession>
<organism evidence="1 2">
    <name type="scientific">Oedothorax gibbosus</name>
    <dbReference type="NCBI Taxonomy" id="931172"/>
    <lineage>
        <taxon>Eukaryota</taxon>
        <taxon>Metazoa</taxon>
        <taxon>Ecdysozoa</taxon>
        <taxon>Arthropoda</taxon>
        <taxon>Chelicerata</taxon>
        <taxon>Arachnida</taxon>
        <taxon>Araneae</taxon>
        <taxon>Araneomorphae</taxon>
        <taxon>Entelegynae</taxon>
        <taxon>Araneoidea</taxon>
        <taxon>Linyphiidae</taxon>
        <taxon>Erigoninae</taxon>
        <taxon>Oedothorax</taxon>
    </lineage>
</organism>
<protein>
    <submittedName>
        <fullName evidence="1">Uncharacterized protein</fullName>
    </submittedName>
</protein>
<evidence type="ECO:0000313" key="1">
    <source>
        <dbReference type="EMBL" id="KAG8200787.1"/>
    </source>
</evidence>
<comment type="caution">
    <text evidence="1">The sequence shown here is derived from an EMBL/GenBank/DDBJ whole genome shotgun (WGS) entry which is preliminary data.</text>
</comment>
<proteinExistence type="predicted"/>
<keyword evidence="2" id="KW-1185">Reference proteome</keyword>
<dbReference type="Proteomes" id="UP000827092">
    <property type="component" value="Unassembled WGS sequence"/>
</dbReference>
<name>A0AAV6VV13_9ARAC</name>
<reference evidence="1 2" key="1">
    <citation type="journal article" date="2022" name="Nat. Ecol. Evol.">
        <title>A masculinizing supergene underlies an exaggerated male reproductive morph in a spider.</title>
        <authorList>
            <person name="Hendrickx F."/>
            <person name="De Corte Z."/>
            <person name="Sonet G."/>
            <person name="Van Belleghem S.M."/>
            <person name="Kostlbacher S."/>
            <person name="Vangestel C."/>
        </authorList>
    </citation>
    <scope>NUCLEOTIDE SEQUENCE [LARGE SCALE GENOMIC DNA]</scope>
    <source>
        <strain evidence="1">W744_W776</strain>
    </source>
</reference>
<dbReference type="EMBL" id="JAFNEN010000013">
    <property type="protein sequence ID" value="KAG8200787.1"/>
    <property type="molecule type" value="Genomic_DNA"/>
</dbReference>
<dbReference type="AlphaFoldDB" id="A0AAV6VV13"/>